<feature type="compositionally biased region" description="Basic residues" evidence="2">
    <location>
        <begin position="101"/>
        <end position="114"/>
    </location>
</feature>
<sequence>MAPAAKSSPLAQADGPPAKKPRKQPNTKAKNQKSDGSKVLTKQEEEAMSDAYIAKLMQQENSRVMNYYDEYSNQAYFHEPAGEEDSFDDDDDYYTPNRENKTKKRAAPRSQKKKEKTEDDTPKSDTSKDEINSETKEETTPPTKPKKKADKLPDGFNTGPYTDDEEVLFLSGLELHGREWKKLVQHMGTRNAESIRSHAQKHFIKLYRDGLALPLKVQESGNGYTLSGKELDPNSAAARPYLSRILDNAAVKANQTNNAEKSETSGTPDSNESVVKSPDRKKPKVEKKSATKKPREPPKILDNVPHEEREAYTNSGRTNYSKHKLRRTRPSLNFSQITGDADPLTMLKCEHFCGQPGSGIRGAQPFSINVESNVLIGMDFHAHLMTTEIIGFLAGQWDREKKLLLVNAVFPCRSLQTGQN</sequence>
<dbReference type="SMART" id="SM00717">
    <property type="entry name" value="SANT"/>
    <property type="match status" value="1"/>
</dbReference>
<dbReference type="InterPro" id="IPR001005">
    <property type="entry name" value="SANT/Myb"/>
</dbReference>
<dbReference type="EMBL" id="JASJQH010007001">
    <property type="protein sequence ID" value="KAK9720802.1"/>
    <property type="molecule type" value="Genomic_DNA"/>
</dbReference>
<feature type="region of interest" description="Disordered" evidence="2">
    <location>
        <begin position="76"/>
        <end position="162"/>
    </location>
</feature>
<feature type="compositionally biased region" description="Polar residues" evidence="2">
    <location>
        <begin position="255"/>
        <end position="274"/>
    </location>
</feature>
<evidence type="ECO:0000259" key="3">
    <source>
        <dbReference type="PROSITE" id="PS51294"/>
    </source>
</evidence>
<protein>
    <recommendedName>
        <fullName evidence="3">HTH myb-type domain-containing protein</fullName>
    </recommendedName>
</protein>
<feature type="compositionally biased region" description="Basic and acidic residues" evidence="2">
    <location>
        <begin position="32"/>
        <end position="43"/>
    </location>
</feature>
<evidence type="ECO:0000256" key="2">
    <source>
        <dbReference type="SAM" id="MobiDB-lite"/>
    </source>
</evidence>
<gene>
    <name evidence="4" type="ORF">K7432_003904</name>
</gene>
<dbReference type="InterPro" id="IPR009057">
    <property type="entry name" value="Homeodomain-like_sf"/>
</dbReference>
<dbReference type="Gene3D" id="3.40.140.10">
    <property type="entry name" value="Cytidine Deaminase, domain 2"/>
    <property type="match status" value="1"/>
</dbReference>
<evidence type="ECO:0000313" key="5">
    <source>
        <dbReference type="Proteomes" id="UP001479436"/>
    </source>
</evidence>
<dbReference type="InterPro" id="IPR017930">
    <property type="entry name" value="Myb_dom"/>
</dbReference>
<dbReference type="CDD" id="cd00167">
    <property type="entry name" value="SANT"/>
    <property type="match status" value="1"/>
</dbReference>
<proteinExistence type="predicted"/>
<dbReference type="PANTHER" id="PTHR12802">
    <property type="entry name" value="SWI/SNF COMPLEX-RELATED"/>
    <property type="match status" value="1"/>
</dbReference>
<feature type="region of interest" description="Disordered" evidence="2">
    <location>
        <begin position="1"/>
        <end position="43"/>
    </location>
</feature>
<dbReference type="Pfam" id="PF00249">
    <property type="entry name" value="Myb_DNA-binding"/>
    <property type="match status" value="1"/>
</dbReference>
<dbReference type="PROSITE" id="PS51294">
    <property type="entry name" value="HTH_MYB"/>
    <property type="match status" value="1"/>
</dbReference>
<reference evidence="4 5" key="1">
    <citation type="submission" date="2023-04" db="EMBL/GenBank/DDBJ databases">
        <title>Genome of Basidiobolus ranarum AG-B5.</title>
        <authorList>
            <person name="Stajich J.E."/>
            <person name="Carter-House D."/>
            <person name="Gryganskyi A."/>
        </authorList>
    </citation>
    <scope>NUCLEOTIDE SEQUENCE [LARGE SCALE GENOMIC DNA]</scope>
    <source>
        <strain evidence="4 5">AG-B5</strain>
    </source>
</reference>
<feature type="region of interest" description="Disordered" evidence="2">
    <location>
        <begin position="255"/>
        <end position="327"/>
    </location>
</feature>
<feature type="compositionally biased region" description="Acidic residues" evidence="2">
    <location>
        <begin position="82"/>
        <end position="93"/>
    </location>
</feature>
<evidence type="ECO:0000313" key="4">
    <source>
        <dbReference type="EMBL" id="KAK9720802.1"/>
    </source>
</evidence>
<keyword evidence="1" id="KW-0539">Nucleus</keyword>
<dbReference type="Gene3D" id="1.10.10.60">
    <property type="entry name" value="Homeodomain-like"/>
    <property type="match status" value="1"/>
</dbReference>
<feature type="domain" description="HTH myb-type" evidence="3">
    <location>
        <begin position="157"/>
        <end position="207"/>
    </location>
</feature>
<comment type="caution">
    <text evidence="4">The sequence shown here is derived from an EMBL/GenBank/DDBJ whole genome shotgun (WGS) entry which is preliminary data.</text>
</comment>
<organism evidence="4 5">
    <name type="scientific">Basidiobolus ranarum</name>
    <dbReference type="NCBI Taxonomy" id="34480"/>
    <lineage>
        <taxon>Eukaryota</taxon>
        <taxon>Fungi</taxon>
        <taxon>Fungi incertae sedis</taxon>
        <taxon>Zoopagomycota</taxon>
        <taxon>Entomophthoromycotina</taxon>
        <taxon>Basidiobolomycetes</taxon>
        <taxon>Basidiobolales</taxon>
        <taxon>Basidiobolaceae</taxon>
        <taxon>Basidiobolus</taxon>
    </lineage>
</organism>
<name>A0ABR2W5H0_9FUNG</name>
<feature type="non-terminal residue" evidence="4">
    <location>
        <position position="420"/>
    </location>
</feature>
<accession>A0ABR2W5H0</accession>
<feature type="compositionally biased region" description="Basic and acidic residues" evidence="2">
    <location>
        <begin position="115"/>
        <end position="139"/>
    </location>
</feature>
<dbReference type="SUPFAM" id="SSF46689">
    <property type="entry name" value="Homeodomain-like"/>
    <property type="match status" value="1"/>
</dbReference>
<evidence type="ECO:0000256" key="1">
    <source>
        <dbReference type="ARBA" id="ARBA00023242"/>
    </source>
</evidence>
<dbReference type="Proteomes" id="UP001479436">
    <property type="component" value="Unassembled WGS sequence"/>
</dbReference>
<feature type="compositionally biased region" description="Basic and acidic residues" evidence="2">
    <location>
        <begin position="286"/>
        <end position="311"/>
    </location>
</feature>
<keyword evidence="5" id="KW-1185">Reference proteome</keyword>